<evidence type="ECO:0000256" key="1">
    <source>
        <dbReference type="SAM" id="MobiDB-lite"/>
    </source>
</evidence>
<organism evidence="3">
    <name type="scientific">mine drainage metagenome</name>
    <dbReference type="NCBI Taxonomy" id="410659"/>
    <lineage>
        <taxon>unclassified sequences</taxon>
        <taxon>metagenomes</taxon>
        <taxon>ecological metagenomes</taxon>
    </lineage>
</organism>
<reference evidence="3" key="1">
    <citation type="submission" date="2009-10" db="EMBL/GenBank/DDBJ databases">
        <title>Diversity of trophic interactions inside an arsenic-rich microbial ecosystem.</title>
        <authorList>
            <person name="Bertin P.N."/>
            <person name="Heinrich-Salmeron A."/>
            <person name="Pelletier E."/>
            <person name="Goulhen-Chollet F."/>
            <person name="Arsene-Ploetze F."/>
            <person name="Gallien S."/>
            <person name="Calteau A."/>
            <person name="Vallenet D."/>
            <person name="Casiot C."/>
            <person name="Chane-Woon-Ming B."/>
            <person name="Giloteaux L."/>
            <person name="Barakat M."/>
            <person name="Bonnefoy V."/>
            <person name="Bruneel O."/>
            <person name="Chandler M."/>
            <person name="Cleiss J."/>
            <person name="Duran R."/>
            <person name="Elbaz-Poulichet F."/>
            <person name="Fonknechten N."/>
            <person name="Lauga B."/>
            <person name="Mornico D."/>
            <person name="Ortet P."/>
            <person name="Schaeffer C."/>
            <person name="Siguier P."/>
            <person name="Alexander Thil Smith A."/>
            <person name="Van Dorsselaer A."/>
            <person name="Weissenbach J."/>
            <person name="Medigue C."/>
            <person name="Le Paslier D."/>
        </authorList>
    </citation>
    <scope>NUCLEOTIDE SEQUENCE</scope>
</reference>
<evidence type="ECO:0000313" key="3">
    <source>
        <dbReference type="EMBL" id="CBI08719.1"/>
    </source>
</evidence>
<gene>
    <name evidence="3" type="ORF">CARN6_2215</name>
</gene>
<name>E6QN98_9ZZZZ</name>
<dbReference type="EMBL" id="CABQ01000256">
    <property type="protein sequence ID" value="CBI08719.1"/>
    <property type="molecule type" value="Genomic_DNA"/>
</dbReference>
<comment type="caution">
    <text evidence="3">The sequence shown here is derived from an EMBL/GenBank/DDBJ whole genome shotgun (WGS) entry which is preliminary data.</text>
</comment>
<sequence length="319" mass="34526">MQRTLTNNIELQIGYVGSSGRRLRALLDENQAGLGSGGANSTRPFFSQYPNYGVINQIQSVATSDYNALQATLRISNWHGLTAQSAYTLGHSLDEISEIYLYNPQNSLCFKCEYGNSDFDVRNTSVTYLNYMLPAFAHGPRALTNGWEINSLLTFHGGTPFTIYSSNSGSSGTNEFAERANRTPGINPNSGISKSVQGNSTTGYYVNWTPTAYTPSLNGQFGNSHRNDLHGPGFSDVDLSVFKNTKITSRVNAQFRVEMFNLFNRLNLAAPGDGFCTDTNNGANPNACAISTTIGANFGAPGIGAGEPFNTQLALKIIF</sequence>
<dbReference type="InterPro" id="IPR057601">
    <property type="entry name" value="Oar-like_b-barrel"/>
</dbReference>
<accession>E6QN98</accession>
<dbReference type="AlphaFoldDB" id="E6QN98"/>
<proteinExistence type="predicted"/>
<feature type="compositionally biased region" description="Polar residues" evidence="1">
    <location>
        <begin position="184"/>
        <end position="193"/>
    </location>
</feature>
<evidence type="ECO:0000259" key="2">
    <source>
        <dbReference type="Pfam" id="PF25183"/>
    </source>
</evidence>
<feature type="domain" description="TonB-dependent transporter Oar-like beta-barrel" evidence="2">
    <location>
        <begin position="1"/>
        <end position="282"/>
    </location>
</feature>
<dbReference type="Pfam" id="PF25183">
    <property type="entry name" value="OMP_b-brl_4"/>
    <property type="match status" value="1"/>
</dbReference>
<feature type="region of interest" description="Disordered" evidence="1">
    <location>
        <begin position="174"/>
        <end position="193"/>
    </location>
</feature>
<protein>
    <recommendedName>
        <fullName evidence="2">TonB-dependent transporter Oar-like beta-barrel domain-containing protein</fullName>
    </recommendedName>
</protein>